<dbReference type="EMBL" id="JACSPM010000006">
    <property type="protein sequence ID" value="MBD8024873.1"/>
    <property type="molecule type" value="Genomic_DNA"/>
</dbReference>
<keyword evidence="3" id="KW-1185">Reference proteome</keyword>
<organism evidence="2 3">
    <name type="scientific">Microbacterium gallinarum</name>
    <dbReference type="NCBI Taxonomy" id="2762209"/>
    <lineage>
        <taxon>Bacteria</taxon>
        <taxon>Bacillati</taxon>
        <taxon>Actinomycetota</taxon>
        <taxon>Actinomycetes</taxon>
        <taxon>Micrococcales</taxon>
        <taxon>Microbacteriaceae</taxon>
        <taxon>Microbacterium</taxon>
    </lineage>
</organism>
<evidence type="ECO:0000259" key="1">
    <source>
        <dbReference type="Pfam" id="PF09509"/>
    </source>
</evidence>
<name>A0ABR8X6B8_9MICO</name>
<feature type="domain" description="Conserved hypothetical protein CHP02391" evidence="1">
    <location>
        <begin position="112"/>
        <end position="229"/>
    </location>
</feature>
<sequence length="244" mass="26452">MKPEVAVVELKKLKEQAVEDPLVQASTPQHKEWKAKVVAVLERSLGADSSTVQQFKKLSYHIGFYSGAPGEAEEDARYFRGRVQDAAGLIEAAIYELELSVGAPAIEGGSYDSGLWDHVKHSVEEERWEQVASAAAIYVEDKVRRWAGNPTNQDGGKLIGQTLFAKALGPDGVLALGSQRNETEGWRSLGTGMVAAISNVDRHNIQERADAKQYALGVLGLASLLLTQIRYEHADAITPAAGSR</sequence>
<evidence type="ECO:0000313" key="3">
    <source>
        <dbReference type="Proteomes" id="UP000602532"/>
    </source>
</evidence>
<evidence type="ECO:0000313" key="2">
    <source>
        <dbReference type="EMBL" id="MBD8024873.1"/>
    </source>
</evidence>
<dbReference type="Pfam" id="PF09509">
    <property type="entry name" value="Hypoth_Ymh"/>
    <property type="match status" value="1"/>
</dbReference>
<accession>A0ABR8X6B8</accession>
<protein>
    <recommendedName>
        <fullName evidence="1">Conserved hypothetical protein CHP02391 domain-containing protein</fullName>
    </recommendedName>
</protein>
<dbReference type="RefSeq" id="WP_191767206.1">
    <property type="nucleotide sequence ID" value="NZ_JACSPM010000006.1"/>
</dbReference>
<gene>
    <name evidence="2" type="ORF">H9622_14915</name>
</gene>
<dbReference type="InterPro" id="IPR012654">
    <property type="entry name" value="CHP02391"/>
</dbReference>
<dbReference type="Proteomes" id="UP000602532">
    <property type="component" value="Unassembled WGS sequence"/>
</dbReference>
<comment type="caution">
    <text evidence="2">The sequence shown here is derived from an EMBL/GenBank/DDBJ whole genome shotgun (WGS) entry which is preliminary data.</text>
</comment>
<proteinExistence type="predicted"/>
<reference evidence="2 3" key="1">
    <citation type="submission" date="2020-08" db="EMBL/GenBank/DDBJ databases">
        <title>A Genomic Blueprint of the Chicken Gut Microbiome.</title>
        <authorList>
            <person name="Gilroy R."/>
            <person name="Ravi A."/>
            <person name="Getino M."/>
            <person name="Pursley I."/>
            <person name="Horton D.L."/>
            <person name="Alikhan N.-F."/>
            <person name="Baker D."/>
            <person name="Gharbi K."/>
            <person name="Hall N."/>
            <person name="Watson M."/>
            <person name="Adriaenssens E.M."/>
            <person name="Foster-Nyarko E."/>
            <person name="Jarju S."/>
            <person name="Secka A."/>
            <person name="Antonio M."/>
            <person name="Oren A."/>
            <person name="Chaudhuri R."/>
            <person name="La Ragione R.M."/>
            <person name="Hildebrand F."/>
            <person name="Pallen M.J."/>
        </authorList>
    </citation>
    <scope>NUCLEOTIDE SEQUENCE [LARGE SCALE GENOMIC DNA]</scope>
    <source>
        <strain evidence="2 3">Sa1CUA4</strain>
    </source>
</reference>